<dbReference type="SUPFAM" id="SSF56349">
    <property type="entry name" value="DNA breaking-rejoining enzymes"/>
    <property type="match status" value="1"/>
</dbReference>
<dbReference type="GO" id="GO:0006310">
    <property type="term" value="P:DNA recombination"/>
    <property type="evidence" value="ECO:0007669"/>
    <property type="project" value="UniProtKB-KW"/>
</dbReference>
<reference evidence="3 4" key="1">
    <citation type="submission" date="2016-02" db="EMBL/GenBank/DDBJ databases">
        <authorList>
            <person name="Wen L."/>
            <person name="He K."/>
            <person name="Yang H."/>
        </authorList>
    </citation>
    <scope>NUCLEOTIDE SEQUENCE [LARGE SCALE GENOMIC DNA]</scope>
    <source>
        <strain evidence="3 4">CD09_2</strain>
    </source>
</reference>
<name>A0A177JKU2_SPHYA</name>
<organism evidence="3 4">
    <name type="scientific">Sphingobium yanoikuyae</name>
    <name type="common">Sphingomonas yanoikuyae</name>
    <dbReference type="NCBI Taxonomy" id="13690"/>
    <lineage>
        <taxon>Bacteria</taxon>
        <taxon>Pseudomonadati</taxon>
        <taxon>Pseudomonadota</taxon>
        <taxon>Alphaproteobacteria</taxon>
        <taxon>Sphingomonadales</taxon>
        <taxon>Sphingomonadaceae</taxon>
        <taxon>Sphingobium</taxon>
    </lineage>
</organism>
<evidence type="ECO:0000313" key="3">
    <source>
        <dbReference type="EMBL" id="OAH41850.1"/>
    </source>
</evidence>
<dbReference type="InterPro" id="IPR002104">
    <property type="entry name" value="Integrase_catalytic"/>
</dbReference>
<protein>
    <submittedName>
        <fullName evidence="3">Integrase</fullName>
    </submittedName>
</protein>
<dbReference type="Gene3D" id="1.10.443.10">
    <property type="entry name" value="Intergrase catalytic core"/>
    <property type="match status" value="1"/>
</dbReference>
<evidence type="ECO:0000259" key="2">
    <source>
        <dbReference type="PROSITE" id="PS51898"/>
    </source>
</evidence>
<evidence type="ECO:0000313" key="4">
    <source>
        <dbReference type="Proteomes" id="UP000077262"/>
    </source>
</evidence>
<dbReference type="EMBL" id="LSTR01000049">
    <property type="protein sequence ID" value="OAH41850.1"/>
    <property type="molecule type" value="Genomic_DNA"/>
</dbReference>
<dbReference type="GO" id="GO:0003677">
    <property type="term" value="F:DNA binding"/>
    <property type="evidence" value="ECO:0007669"/>
    <property type="project" value="InterPro"/>
</dbReference>
<dbReference type="Proteomes" id="UP000077262">
    <property type="component" value="Unassembled WGS sequence"/>
</dbReference>
<dbReference type="GO" id="GO:0015074">
    <property type="term" value="P:DNA integration"/>
    <property type="evidence" value="ECO:0007669"/>
    <property type="project" value="InterPro"/>
</dbReference>
<accession>A0A177JKU2</accession>
<dbReference type="Pfam" id="PF00589">
    <property type="entry name" value="Phage_integrase"/>
    <property type="match status" value="1"/>
</dbReference>
<gene>
    <name evidence="3" type="ORF">AX777_21295</name>
</gene>
<comment type="caution">
    <text evidence="3">The sequence shown here is derived from an EMBL/GenBank/DDBJ whole genome shotgun (WGS) entry which is preliminary data.</text>
</comment>
<evidence type="ECO:0000256" key="1">
    <source>
        <dbReference type="ARBA" id="ARBA00023172"/>
    </source>
</evidence>
<dbReference type="RefSeq" id="WP_017499726.1">
    <property type="nucleotide sequence ID" value="NZ_JARQWY010000012.1"/>
</dbReference>
<proteinExistence type="predicted"/>
<dbReference type="AlphaFoldDB" id="A0A177JKU2"/>
<dbReference type="InterPro" id="IPR013762">
    <property type="entry name" value="Integrase-like_cat_sf"/>
</dbReference>
<dbReference type="PROSITE" id="PS51898">
    <property type="entry name" value="TYR_RECOMBINASE"/>
    <property type="match status" value="1"/>
</dbReference>
<sequence>MPLEPYRRGAVWWAKGRVEYLGKPITDYYRCSTGASEAAGAWAWCRDEEERRINEHVLGANRTLTFAEAVMVYPANAATAKYLIPIVTEWGSKLLSSIAPRDVRALARKLYPDASTDTWTRQVITPVRAIINNFRDSEKGEAFRVKGFSKKERLDQDKRRGKRSRVRKEPGSWEWLLRFRQHAPQQHAALALTMFVTGARISQVVAMHPKDHCRLDEGMICIPAAKGHDDRWLSIPAELVDELRALPLMYIRRTKRIPANLRLFGFAGRSGPIKGWKKACEEAGIPYIPFHAAGRHGFGQEMNVRQAIDEKAAGEFGGWSDTALMKRTYTHAEGVADKVHDAFYRGLKDAEKLTGITLSTSRDSYNSSTLADEE</sequence>
<dbReference type="OrthoDB" id="7216962at2"/>
<keyword evidence="1" id="KW-0233">DNA recombination</keyword>
<dbReference type="InterPro" id="IPR011010">
    <property type="entry name" value="DNA_brk_join_enz"/>
</dbReference>
<feature type="domain" description="Tyr recombinase" evidence="2">
    <location>
        <begin position="166"/>
        <end position="342"/>
    </location>
</feature>